<dbReference type="RefSeq" id="WP_369895513.1">
    <property type="nucleotide sequence ID" value="NZ_JBGFFX010000005.1"/>
</dbReference>
<dbReference type="Pfam" id="PF03781">
    <property type="entry name" value="FGE-sulfatase"/>
    <property type="match status" value="1"/>
</dbReference>
<dbReference type="PANTHER" id="PTHR23150">
    <property type="entry name" value="SULFATASE MODIFYING FACTOR 1, 2"/>
    <property type="match status" value="1"/>
</dbReference>
<sequence length="285" mass="31943">MNILARNLIIFLCFFSYKVFAQPDTSEVLIKGGDYYVGDVFGKHDYAQHANAKIKSFYIMQTEVSYALYQQIYAWGQNNNYLFNPGCNGAIYEDCREPDYEQGKHPVTNIEWGDAVVFANALSVLQHLQPVYLTNKGAIVYNVEETDNLHEDSHADGYRLPDINEWQVAARGGEKAVAKGRYGNRFSGSDRADSVAWYPPFNSQQFSTAKVSSLKPNDADIYDMSGNVYEWINDKSETAGVAMHYFCGGSYIAHSASLASCDSHSAKFVMSDIGFRLVRNAVSEK</sequence>
<reference evidence="3 4" key="1">
    <citation type="submission" date="2024-07" db="EMBL/GenBank/DDBJ databases">
        <authorList>
            <person name="Hebao G."/>
        </authorList>
    </citation>
    <scope>NUCLEOTIDE SEQUENCE [LARGE SCALE GENOMIC DNA]</scope>
    <source>
        <strain evidence="3 4">ACCC 02193</strain>
    </source>
</reference>
<dbReference type="SUPFAM" id="SSF56436">
    <property type="entry name" value="C-type lectin-like"/>
    <property type="match status" value="1"/>
</dbReference>
<protein>
    <submittedName>
        <fullName evidence="3">SUMF1/EgtB/PvdO family nonheme iron enzyme</fullName>
    </submittedName>
</protein>
<evidence type="ECO:0000313" key="4">
    <source>
        <dbReference type="Proteomes" id="UP001565243"/>
    </source>
</evidence>
<keyword evidence="1" id="KW-0732">Signal</keyword>
<feature type="domain" description="Sulfatase-modifying factor enzyme-like" evidence="2">
    <location>
        <begin position="25"/>
        <end position="279"/>
    </location>
</feature>
<dbReference type="InterPro" id="IPR042095">
    <property type="entry name" value="SUMF_sf"/>
</dbReference>
<dbReference type="PANTHER" id="PTHR23150:SF19">
    <property type="entry name" value="FORMYLGLYCINE-GENERATING ENZYME"/>
    <property type="match status" value="1"/>
</dbReference>
<comment type="caution">
    <text evidence="3">The sequence shown here is derived from an EMBL/GenBank/DDBJ whole genome shotgun (WGS) entry which is preliminary data.</text>
</comment>
<evidence type="ECO:0000256" key="1">
    <source>
        <dbReference type="SAM" id="SignalP"/>
    </source>
</evidence>
<dbReference type="InterPro" id="IPR016187">
    <property type="entry name" value="CTDL_fold"/>
</dbReference>
<name>A0ABV4E7H0_9GAMM</name>
<accession>A0ABV4E7H0</accession>
<dbReference type="Gene3D" id="3.90.1580.10">
    <property type="entry name" value="paralog of FGE (formylglycine-generating enzyme)"/>
    <property type="match status" value="1"/>
</dbReference>
<evidence type="ECO:0000313" key="3">
    <source>
        <dbReference type="EMBL" id="MEY8770856.1"/>
    </source>
</evidence>
<dbReference type="Proteomes" id="UP001565243">
    <property type="component" value="Unassembled WGS sequence"/>
</dbReference>
<gene>
    <name evidence="3" type="ORF">AB6T85_10515</name>
</gene>
<organism evidence="3 4">
    <name type="scientific">Erwinia aeris</name>
    <dbReference type="NCBI Taxonomy" id="3239803"/>
    <lineage>
        <taxon>Bacteria</taxon>
        <taxon>Pseudomonadati</taxon>
        <taxon>Pseudomonadota</taxon>
        <taxon>Gammaproteobacteria</taxon>
        <taxon>Enterobacterales</taxon>
        <taxon>Erwiniaceae</taxon>
        <taxon>Erwinia</taxon>
    </lineage>
</organism>
<proteinExistence type="predicted"/>
<dbReference type="InterPro" id="IPR005532">
    <property type="entry name" value="SUMF_dom"/>
</dbReference>
<dbReference type="EMBL" id="JBGFFX010000005">
    <property type="protein sequence ID" value="MEY8770856.1"/>
    <property type="molecule type" value="Genomic_DNA"/>
</dbReference>
<feature type="signal peptide" evidence="1">
    <location>
        <begin position="1"/>
        <end position="21"/>
    </location>
</feature>
<keyword evidence="4" id="KW-1185">Reference proteome</keyword>
<dbReference type="InterPro" id="IPR051043">
    <property type="entry name" value="Sulfatase_Mod_Factor_Kinase"/>
</dbReference>
<evidence type="ECO:0000259" key="2">
    <source>
        <dbReference type="Pfam" id="PF03781"/>
    </source>
</evidence>
<feature type="chain" id="PRO_5047379940" evidence="1">
    <location>
        <begin position="22"/>
        <end position="285"/>
    </location>
</feature>